<dbReference type="KEGG" id="rmc:RMONA_00240"/>
<dbReference type="AlphaFoldDB" id="A0A0B7IXC8"/>
<protein>
    <submittedName>
        <fullName evidence="1">Uncharacterized protein</fullName>
    </submittedName>
</protein>
<dbReference type="HOGENOM" id="CLU_2993828_0_0_5"/>
<proteinExistence type="predicted"/>
<name>A0A0B7IXC8_9RICK</name>
<organism evidence="1 2">
    <name type="scientific">Rickettsia monacensis</name>
    <dbReference type="NCBI Taxonomy" id="109232"/>
    <lineage>
        <taxon>Bacteria</taxon>
        <taxon>Pseudomonadati</taxon>
        <taxon>Pseudomonadota</taxon>
        <taxon>Alphaproteobacteria</taxon>
        <taxon>Rickettsiales</taxon>
        <taxon>Rickettsiaceae</taxon>
        <taxon>Rickettsieae</taxon>
        <taxon>Rickettsia</taxon>
        <taxon>spotted fever group</taxon>
    </lineage>
</organism>
<reference evidence="1 2" key="1">
    <citation type="submission" date="2015-01" db="EMBL/GenBank/DDBJ databases">
        <title>Draft genome sequence of Rickettsia monacensis strain IrR/Munich.</title>
        <authorList>
            <person name="Felsheim R.F."/>
            <person name="Johnson S.L."/>
            <person name="Kurtti T.J."/>
            <person name="Munderloh U.G."/>
        </authorList>
    </citation>
    <scope>NUCLEOTIDE SEQUENCE [LARGE SCALE GENOMIC DNA]</scope>
    <source>
        <strain evidence="1 2">IrR/Munich</strain>
    </source>
</reference>
<dbReference type="RefSeq" id="WP_008580348.1">
    <property type="nucleotide sequence ID" value="NZ_LN794217.1"/>
</dbReference>
<sequence>MHSYIGRNLALSGVIPWSSHSMTTPNMPYDLYNNAALVRNDIKKAIRDIIDTYYSLP</sequence>
<dbReference type="EMBL" id="LN794217">
    <property type="protein sequence ID" value="CEO16476.1"/>
    <property type="molecule type" value="Genomic_DNA"/>
</dbReference>
<evidence type="ECO:0000313" key="1">
    <source>
        <dbReference type="EMBL" id="CEO16476.1"/>
    </source>
</evidence>
<accession>A0A0B7IXC8</accession>
<keyword evidence="2" id="KW-1185">Reference proteome</keyword>
<gene>
    <name evidence="1" type="ORF">RMONA_00240</name>
</gene>
<evidence type="ECO:0000313" key="2">
    <source>
        <dbReference type="Proteomes" id="UP000018149"/>
    </source>
</evidence>
<dbReference type="Proteomes" id="UP000018149">
    <property type="component" value="Chromosome I"/>
</dbReference>